<evidence type="ECO:0000256" key="1">
    <source>
        <dbReference type="SAM" id="MobiDB-lite"/>
    </source>
</evidence>
<dbReference type="AlphaFoldDB" id="A0AAE1HSF6"/>
<proteinExistence type="predicted"/>
<sequence>MGKRKLSYYHPNKYARSKMQVMRYVTRVARKRTNLEPLGDKCSFLDSKYVGEDRKGFRSVLRYKCTKCHLVTRIDTDMCEDNEVDVNTAMTLGALAGGGGFANLQARVCVVAAKCLQEMAAAVDMHCMTQKTYISYEQKLGLMFELVTLEEMKAAGKEERRLAVWTATCPLAGDICPDEVPWIRVIADGMWSKRSYGSKYDALSGVAFIIGARTKKILFYGVRNKHCYVCTLDEQKQVKRSHTCATNFNGPSTQMEASIILEGFKASEEMHELRYLQLVGDRDSSVYNSLIEAAPYGYGAHYTVQKIDCKNHLLRNYRTWCMQLSGNTQFPLPDGVNKSDSKAVQFWKKELRSLRCLIRDNTKRLSNAISKASTYRGAQNGSLTERTQNLENDIRNATCHVFGDHSKCEAYFCQTVQTRMAAAVPGPSHRADPAPPGQLQVETAPEAAIVNWVPRLQKSGLWGKLQEHLETMAKHARSLIHNLNNNMCEVANSQVAKFISGKRVFYSRRASFNARCAAAALAMNTSGAFRQVVHKNLQNGTSPGNFTAKHSAIKVKRLTQQRERRAKRKSDPAAAQRRRLWSAPNKDYGLEARAPGDRDESVDEPSPTIDQPFTVIQLL</sequence>
<dbReference type="InterPro" id="IPR049012">
    <property type="entry name" value="Mutator_transp_dom"/>
</dbReference>
<reference evidence="3" key="2">
    <citation type="journal article" date="2023" name="BMC Genomics">
        <title>Pest status, molecular evolution, and epigenetic factors derived from the genome assembly of Frankliniella fusca, a thysanopteran phytovirus vector.</title>
        <authorList>
            <person name="Catto M.A."/>
            <person name="Labadie P.E."/>
            <person name="Jacobson A.L."/>
            <person name="Kennedy G.G."/>
            <person name="Srinivasan R."/>
            <person name="Hunt B.G."/>
        </authorList>
    </citation>
    <scope>NUCLEOTIDE SEQUENCE</scope>
    <source>
        <strain evidence="3">PL_HMW_Pooled</strain>
    </source>
</reference>
<reference evidence="3" key="1">
    <citation type="submission" date="2021-07" db="EMBL/GenBank/DDBJ databases">
        <authorList>
            <person name="Catto M.A."/>
            <person name="Jacobson A."/>
            <person name="Kennedy G."/>
            <person name="Labadie P."/>
            <person name="Hunt B.G."/>
            <person name="Srinivasan R."/>
        </authorList>
    </citation>
    <scope>NUCLEOTIDE SEQUENCE</scope>
    <source>
        <strain evidence="3">PL_HMW_Pooled</strain>
        <tissue evidence="3">Head</tissue>
    </source>
</reference>
<feature type="compositionally biased region" description="Basic and acidic residues" evidence="1">
    <location>
        <begin position="588"/>
        <end position="599"/>
    </location>
</feature>
<evidence type="ECO:0000259" key="2">
    <source>
        <dbReference type="Pfam" id="PF20700"/>
    </source>
</evidence>
<protein>
    <submittedName>
        <fullName evidence="3">Pre-16S rRNA nuclease</fullName>
    </submittedName>
</protein>
<feature type="domain" description="Mutator-like transposase" evidence="2">
    <location>
        <begin position="40"/>
        <end position="413"/>
    </location>
</feature>
<feature type="region of interest" description="Disordered" evidence="1">
    <location>
        <begin position="558"/>
        <end position="613"/>
    </location>
</feature>
<evidence type="ECO:0000313" key="4">
    <source>
        <dbReference type="Proteomes" id="UP001219518"/>
    </source>
</evidence>
<evidence type="ECO:0000313" key="3">
    <source>
        <dbReference type="EMBL" id="KAK3926636.1"/>
    </source>
</evidence>
<dbReference type="EMBL" id="JAHWGI010001269">
    <property type="protein sequence ID" value="KAK3926636.1"/>
    <property type="molecule type" value="Genomic_DNA"/>
</dbReference>
<organism evidence="3 4">
    <name type="scientific">Frankliniella fusca</name>
    <dbReference type="NCBI Taxonomy" id="407009"/>
    <lineage>
        <taxon>Eukaryota</taxon>
        <taxon>Metazoa</taxon>
        <taxon>Ecdysozoa</taxon>
        <taxon>Arthropoda</taxon>
        <taxon>Hexapoda</taxon>
        <taxon>Insecta</taxon>
        <taxon>Pterygota</taxon>
        <taxon>Neoptera</taxon>
        <taxon>Paraneoptera</taxon>
        <taxon>Thysanoptera</taxon>
        <taxon>Terebrantia</taxon>
        <taxon>Thripoidea</taxon>
        <taxon>Thripidae</taxon>
        <taxon>Frankliniella</taxon>
    </lineage>
</organism>
<dbReference type="Proteomes" id="UP001219518">
    <property type="component" value="Unassembled WGS sequence"/>
</dbReference>
<feature type="compositionally biased region" description="Basic residues" evidence="1">
    <location>
        <begin position="558"/>
        <end position="568"/>
    </location>
</feature>
<comment type="caution">
    <text evidence="3">The sequence shown here is derived from an EMBL/GenBank/DDBJ whole genome shotgun (WGS) entry which is preliminary data.</text>
</comment>
<keyword evidence="4" id="KW-1185">Reference proteome</keyword>
<dbReference type="Pfam" id="PF20700">
    <property type="entry name" value="Mutator"/>
    <property type="match status" value="1"/>
</dbReference>
<name>A0AAE1HSF6_9NEOP</name>
<gene>
    <name evidence="3" type="ORF">KUF71_014972</name>
</gene>
<accession>A0AAE1HSF6</accession>